<dbReference type="PANTHER" id="PTHR46118:SF4">
    <property type="entry name" value="PROTEIN ABHD11"/>
    <property type="match status" value="1"/>
</dbReference>
<accession>Q5G036</accession>
<dbReference type="PANTHER" id="PTHR46118">
    <property type="entry name" value="PROTEIN ABHD11"/>
    <property type="match status" value="1"/>
</dbReference>
<dbReference type="InterPro" id="IPR000073">
    <property type="entry name" value="AB_hydrolase_1"/>
</dbReference>
<evidence type="ECO:0000313" key="4">
    <source>
        <dbReference type="EMBL" id="AAW62974.1"/>
    </source>
</evidence>
<dbReference type="PRINTS" id="PR00111">
    <property type="entry name" value="ABHYDROLASE"/>
</dbReference>
<dbReference type="SUPFAM" id="SSF53474">
    <property type="entry name" value="alpha/beta-Hydrolases"/>
    <property type="match status" value="1"/>
</dbReference>
<protein>
    <submittedName>
        <fullName evidence="4">Putative lipase</fullName>
    </submittedName>
</protein>
<dbReference type="InterPro" id="IPR000639">
    <property type="entry name" value="Epox_hydrolase-like"/>
</dbReference>
<evidence type="ECO:0000256" key="1">
    <source>
        <dbReference type="ARBA" id="ARBA00022801"/>
    </source>
</evidence>
<dbReference type="ESTHER" id="9zzzz-q5g036">
    <property type="family name" value="ABHD11-Acetyl_transferase"/>
</dbReference>
<dbReference type="Gene3D" id="3.40.50.1820">
    <property type="entry name" value="alpha/beta hydrolase"/>
    <property type="match status" value="1"/>
</dbReference>
<dbReference type="Pfam" id="PF12697">
    <property type="entry name" value="Abhydrolase_6"/>
    <property type="match status" value="1"/>
</dbReference>
<name>Q5G036_9ZZZZ</name>
<dbReference type="PRINTS" id="PR00412">
    <property type="entry name" value="EPOXHYDRLASE"/>
</dbReference>
<reference evidence="4" key="1">
    <citation type="submission" date="2004-12" db="EMBL/GenBank/DDBJ databases">
        <title>Screening of lipase genes from metagenomic library in Korean sea sediments.</title>
        <authorList>
            <person name="Lee H.-N."/>
            <person name="Choi W.-S."/>
            <person name="Lee H.-K."/>
            <person name="Jeong B.-C."/>
        </authorList>
    </citation>
    <scope>NUCLEOTIDE SEQUENCE</scope>
</reference>
<dbReference type="InterPro" id="IPR029058">
    <property type="entry name" value="AB_hydrolase_fold"/>
</dbReference>
<organism evidence="4">
    <name type="scientific">uncultured organism</name>
    <dbReference type="NCBI Taxonomy" id="155900"/>
    <lineage>
        <taxon>unclassified sequences</taxon>
        <taxon>environmental samples</taxon>
    </lineage>
</organism>
<evidence type="ECO:0000259" key="3">
    <source>
        <dbReference type="Pfam" id="PF12697"/>
    </source>
</evidence>
<keyword evidence="1" id="KW-0378">Hydrolase</keyword>
<dbReference type="EMBL" id="AY870251">
    <property type="protein sequence ID" value="AAW62974.1"/>
    <property type="molecule type" value="Genomic_DNA"/>
</dbReference>
<feature type="domain" description="AB hydrolase-1" evidence="3">
    <location>
        <begin position="83"/>
        <end position="314"/>
    </location>
</feature>
<feature type="region of interest" description="Disordered" evidence="2">
    <location>
        <begin position="1"/>
        <end position="20"/>
    </location>
</feature>
<proteinExistence type="predicted"/>
<sequence>MVRLYIARPGGPSGPSDVHESPREYGIMAHQIVIQATVAHFWPTGAQRCQDPRIDSTGEQPLSAPSSALPLLNHKDQGQGPAVVLIHGLFGSLDNLGLLARALADQYRVISLDLRNHGASFHSMEMSYPLMAADLLTLLDSLHIEKASLIGHSMGGKVAMQVAKQAPTRVERLIVADMAPVAYPHARHQNVFAGLNATLAKMPKSRNEAETLLAEHIEIPGVRQFLLKSFAKDGVDWGWRFNVAALEHSYANIMGWPDSQSRFDGPTLFIKGGESDYMLPAYTETVMAQFPAAKARVIAGTGHWLHAEKPVLFNKLVVDFLSIGG</sequence>
<dbReference type="AlphaFoldDB" id="Q5G036"/>
<evidence type="ECO:0000256" key="2">
    <source>
        <dbReference type="SAM" id="MobiDB-lite"/>
    </source>
</evidence>
<dbReference type="GO" id="GO:0016787">
    <property type="term" value="F:hydrolase activity"/>
    <property type="evidence" value="ECO:0007669"/>
    <property type="project" value="UniProtKB-KW"/>
</dbReference>